<dbReference type="EMBL" id="SPNV01000008">
    <property type="protein sequence ID" value="KAF5866437.1"/>
    <property type="molecule type" value="Genomic_DNA"/>
</dbReference>
<proteinExistence type="predicted"/>
<evidence type="ECO:0008006" key="10">
    <source>
        <dbReference type="Google" id="ProtNLM"/>
    </source>
</evidence>
<dbReference type="GO" id="GO:0000785">
    <property type="term" value="C:chromatin"/>
    <property type="evidence" value="ECO:0007669"/>
    <property type="project" value="TreeGrafter"/>
</dbReference>
<keyword evidence="9" id="KW-1185">Reference proteome</keyword>
<evidence type="ECO:0000256" key="3">
    <source>
        <dbReference type="ARBA" id="ARBA00022776"/>
    </source>
</evidence>
<evidence type="ECO:0000256" key="2">
    <source>
        <dbReference type="ARBA" id="ARBA00022618"/>
    </source>
</evidence>
<protein>
    <recommendedName>
        <fullName evidence="10">Sister chromatid cohesion and DNA repair protein (BimD)</fullName>
    </recommendedName>
</protein>
<dbReference type="SUPFAM" id="SSF48371">
    <property type="entry name" value="ARM repeat"/>
    <property type="match status" value="1"/>
</dbReference>
<feature type="region of interest" description="Disordered" evidence="7">
    <location>
        <begin position="1"/>
        <end position="22"/>
    </location>
</feature>
<dbReference type="GO" id="GO:0005634">
    <property type="term" value="C:nucleus"/>
    <property type="evidence" value="ECO:0007669"/>
    <property type="project" value="UniProtKB-SubCell"/>
</dbReference>
<keyword evidence="4" id="KW-0539">Nucleus</keyword>
<feature type="compositionally biased region" description="Pro residues" evidence="7">
    <location>
        <begin position="1444"/>
        <end position="1457"/>
    </location>
</feature>
<feature type="region of interest" description="Disordered" evidence="7">
    <location>
        <begin position="605"/>
        <end position="626"/>
    </location>
</feature>
<dbReference type="PANTHER" id="PTHR12663:SF0">
    <property type="entry name" value="PRECOCIOUS DISSOCIATION OF SISTERS 5, ISOFORM A"/>
    <property type="match status" value="1"/>
</dbReference>
<dbReference type="CDD" id="cd19953">
    <property type="entry name" value="PDS5"/>
    <property type="match status" value="1"/>
</dbReference>
<dbReference type="GO" id="GO:0007064">
    <property type="term" value="P:mitotic sister chromatid cohesion"/>
    <property type="evidence" value="ECO:0007669"/>
    <property type="project" value="InterPro"/>
</dbReference>
<organism evidence="8 9">
    <name type="scientific">Petromyces alliaceus</name>
    <name type="common">Aspergillus alliaceus</name>
    <dbReference type="NCBI Taxonomy" id="209559"/>
    <lineage>
        <taxon>Eukaryota</taxon>
        <taxon>Fungi</taxon>
        <taxon>Dikarya</taxon>
        <taxon>Ascomycota</taxon>
        <taxon>Pezizomycotina</taxon>
        <taxon>Eurotiomycetes</taxon>
        <taxon>Eurotiomycetidae</taxon>
        <taxon>Eurotiales</taxon>
        <taxon>Aspergillaceae</taxon>
        <taxon>Aspergillus</taxon>
        <taxon>Aspergillus subgen. Circumdati</taxon>
    </lineage>
</organism>
<gene>
    <name evidence="8" type="ORF">ETB97_011989</name>
</gene>
<sequence length="1481" mass="163612">MPARTRQGLSAATEVVEPEETSGGLRRLHFSEPLSWRVGRSAIPIADLLQRLQTLAQELRKLEQEEVEKDSLQKVSQELATAQLLAHKDKGVRAWVACCIVDVLRLCAPDAPFTGNQLKDIFTCFVSHVIPALGDPSNTYNAQHIYVLNSLAEVKSIVLMTDLDQPDALIIPLFTSCFDIVSGSSKASTGEEVAKNVEYDMTRLLVTVIDETPVLAPDVVDIIVAQFLRIDPRILENPSKRGKKADTPVDAKQGTLLLKDYPPAYNMAKAICQACPERMTSHISQYFNNVIIDASAPSANGPSKNHRRPNLDDSDEEGEDIKELSKAHRLIRELWRACPEVLQNVVPQLEAELSAESVSLRLLATQTIGDLAAGIGVAGPPPPPPMDPAAYPPVTLSDYSQTIPQPNVLVQPFSPKPFSQAHSSTYEGFLSRRLDKSASVRASWATVVGRILLTSAGGSGLAESEEQTLIKSLASMLRDADEKVRVAAVDAMGVFGLSHVIHKLGASGGVSSQDSILYILAERVKDRKPQVREHAMKTLGRIWAVAAGEIEQDNEQVVSLLKDGPSKIFDAFYTNDMDIHVQIDRVLFEILLPLSYPPIKAKLSRSSSTQSQKLKDSQASEGDNETDVDKIRVRRILTLIRGLDDKAKKVFFAMQARQIQMRTAVTVYLQACEEYNGGVMENDEERIVAQMNRVVDTLSKLFPDASRASADLWKFARVHDRRNYQLIRFAMAAISDYRTVIKAIKELARRLQSSNNSPLLETLTPLLYRCSSLVFNRSHIPAIISLSRTDENGLASPAHEMLREISSRNPEVLEAQVQEMCKDLESQAPSAGTSKDAGTEEILKACSGFAKKLPAKLPKERKFFQALVNYALYSPSPRAAKHAVSILMSTADRKEMYAKDLVQKCVSKWEYGTDRFLTKLATLSQLNLLAPREVDEKSDAIISIAVNQVLLTNRSPQSEAGYTWSDTVDDETAAKEWALKIIVNRLRAKGGSDGESDFRAHAEPVYSTLNKLVVGEGEISKKKDTPAGQKARLRLLAAKSLLKLCASHSLCDHLLTPKDFNALALVAQDPLLPVRSGFINELKKKLVQSARLSHRWYIITFLLAFEPNTSLKDSTLTWLRSRAAFFSQQNGGKKNDPVMESIFSRLLSLLAYHPDYPPQNLDKETKARDLTDFGRYILFYLSAIANERNLSLIFHIAQRVKQARDGITKSDEITTRLHTLSDLAQSTIRRFADIYSQQRRFGGGAGGTNILQTYPGKVGLPSSIFAPMSSHREAQEVAEKNFLSEDIDDLLDRLVRSIMKSKGGSQGQSAKKRKPESAETAGDAGTTKKVKKAREKATRPRKTSGATSRTPKRKNKEKDGWSSDEGTAKATSTATRRRSSRGTSRRVSYADHDSDEDVEMDDWNQDEEEADEDDGEENENNHTDTNNSNVVRDSDDDEGSALSSPPPSLPASSPPPSTEKTRAAKPPATTSLPSRRASRRG</sequence>
<comment type="subcellular location">
    <subcellularLocation>
        <location evidence="1">Nucleus</location>
    </subcellularLocation>
</comment>
<evidence type="ECO:0000256" key="4">
    <source>
        <dbReference type="ARBA" id="ARBA00023242"/>
    </source>
</evidence>
<dbReference type="Pfam" id="PF20168">
    <property type="entry name" value="PDS5"/>
    <property type="match status" value="1"/>
</dbReference>
<evidence type="ECO:0000256" key="6">
    <source>
        <dbReference type="SAM" id="Coils"/>
    </source>
</evidence>
<feature type="compositionally biased region" description="Acidic residues" evidence="7">
    <location>
        <begin position="1393"/>
        <end position="1418"/>
    </location>
</feature>
<feature type="compositionally biased region" description="Basic residues" evidence="7">
    <location>
        <begin position="1375"/>
        <end position="1384"/>
    </location>
</feature>
<keyword evidence="6" id="KW-0175">Coiled coil</keyword>
<name>A0A8H6ADF1_PETAA</name>
<dbReference type="InterPro" id="IPR016024">
    <property type="entry name" value="ARM-type_fold"/>
</dbReference>
<evidence type="ECO:0000313" key="8">
    <source>
        <dbReference type="EMBL" id="KAF5866437.1"/>
    </source>
</evidence>
<dbReference type="PANTHER" id="PTHR12663">
    <property type="entry name" value="ANDROGEN INDUCED INHIBITOR OF PROLIFERATION AS3 / PDS5-RELATED"/>
    <property type="match status" value="1"/>
</dbReference>
<comment type="caution">
    <text evidence="8">The sequence shown here is derived from an EMBL/GenBank/DDBJ whole genome shotgun (WGS) entry which is preliminary data.</text>
</comment>
<reference evidence="8 9" key="1">
    <citation type="submission" date="2019-04" db="EMBL/GenBank/DDBJ databases">
        <title>Aspergillus burnettii sp. nov., novel species from soil in southeast Queensland.</title>
        <authorList>
            <person name="Gilchrist C.L.M."/>
            <person name="Pitt J.I."/>
            <person name="Lange L."/>
            <person name="Lacey H.J."/>
            <person name="Vuong D."/>
            <person name="Midgley D.J."/>
            <person name="Greenfield P."/>
            <person name="Bradbury M."/>
            <person name="Lacey E."/>
            <person name="Busk P.K."/>
            <person name="Pilgaard B."/>
            <person name="Chooi Y.H."/>
            <person name="Piggott A.M."/>
        </authorList>
    </citation>
    <scope>NUCLEOTIDE SEQUENCE [LARGE SCALE GENOMIC DNA]</scope>
    <source>
        <strain evidence="8 9">FRR 5400</strain>
    </source>
</reference>
<evidence type="ECO:0000256" key="1">
    <source>
        <dbReference type="ARBA" id="ARBA00004123"/>
    </source>
</evidence>
<dbReference type="InterPro" id="IPR011989">
    <property type="entry name" value="ARM-like"/>
</dbReference>
<accession>A0A8H6ADF1</accession>
<dbReference type="Gene3D" id="1.25.10.10">
    <property type="entry name" value="Leucine-rich Repeat Variant"/>
    <property type="match status" value="1"/>
</dbReference>
<keyword evidence="2" id="KW-0132">Cell division</keyword>
<evidence type="ECO:0000256" key="5">
    <source>
        <dbReference type="ARBA" id="ARBA00023306"/>
    </source>
</evidence>
<dbReference type="GO" id="GO:0006281">
    <property type="term" value="P:DNA repair"/>
    <property type="evidence" value="ECO:0007669"/>
    <property type="project" value="TreeGrafter"/>
</dbReference>
<feature type="compositionally biased region" description="Basic residues" evidence="7">
    <location>
        <begin position="1328"/>
        <end position="1342"/>
    </location>
</feature>
<dbReference type="InterPro" id="IPR039776">
    <property type="entry name" value="Pds5"/>
</dbReference>
<dbReference type="Proteomes" id="UP000541154">
    <property type="component" value="Unassembled WGS sequence"/>
</dbReference>
<feature type="region of interest" description="Disordered" evidence="7">
    <location>
        <begin position="1301"/>
        <end position="1481"/>
    </location>
</feature>
<feature type="region of interest" description="Disordered" evidence="7">
    <location>
        <begin position="297"/>
        <end position="320"/>
    </location>
</feature>
<evidence type="ECO:0000256" key="7">
    <source>
        <dbReference type="SAM" id="MobiDB-lite"/>
    </source>
</evidence>
<keyword evidence="5" id="KW-0131">Cell cycle</keyword>
<dbReference type="GO" id="GO:0051301">
    <property type="term" value="P:cell division"/>
    <property type="evidence" value="ECO:0007669"/>
    <property type="project" value="UniProtKB-KW"/>
</dbReference>
<feature type="coiled-coil region" evidence="6">
    <location>
        <begin position="45"/>
        <end position="82"/>
    </location>
</feature>
<keyword evidence="3" id="KW-0498">Mitosis</keyword>
<evidence type="ECO:0000313" key="9">
    <source>
        <dbReference type="Proteomes" id="UP000541154"/>
    </source>
</evidence>